<evidence type="ECO:0000256" key="3">
    <source>
        <dbReference type="ARBA" id="ARBA00022723"/>
    </source>
</evidence>
<evidence type="ECO:0000313" key="10">
    <source>
        <dbReference type="Proteomes" id="UP001059672"/>
    </source>
</evidence>
<keyword evidence="10" id="KW-1185">Reference proteome</keyword>
<keyword evidence="2 6" id="KW-0349">Heme</keyword>
<organism evidence="9 10">
    <name type="scientific">Pseudomonas benzenivorans</name>
    <dbReference type="NCBI Taxonomy" id="556533"/>
    <lineage>
        <taxon>Bacteria</taxon>
        <taxon>Pseudomonadati</taxon>
        <taxon>Pseudomonadota</taxon>
        <taxon>Gammaproteobacteria</taxon>
        <taxon>Pseudomonadales</taxon>
        <taxon>Pseudomonadaceae</taxon>
        <taxon>Pseudomonas</taxon>
    </lineage>
</organism>
<keyword evidence="3 6" id="KW-0479">Metal-binding</keyword>
<dbReference type="InterPro" id="IPR009056">
    <property type="entry name" value="Cyt_c-like_dom"/>
</dbReference>
<proteinExistence type="predicted"/>
<dbReference type="RefSeq" id="WP_255837621.1">
    <property type="nucleotide sequence ID" value="NZ_CP073346.1"/>
</dbReference>
<feature type="signal peptide" evidence="7">
    <location>
        <begin position="1"/>
        <end position="23"/>
    </location>
</feature>
<reference evidence="9" key="1">
    <citation type="submission" date="2021-04" db="EMBL/GenBank/DDBJ databases">
        <title>Oceanospirillales bacteria with DddD are important DMSP degraders in coastal seawater.</title>
        <authorList>
            <person name="Liu J."/>
        </authorList>
    </citation>
    <scope>NUCLEOTIDE SEQUENCE</scope>
    <source>
        <strain evidence="9">D13-4</strain>
    </source>
</reference>
<dbReference type="Gene3D" id="1.10.760.10">
    <property type="entry name" value="Cytochrome c-like domain"/>
    <property type="match status" value="1"/>
</dbReference>
<keyword evidence="4" id="KW-0249">Electron transport</keyword>
<evidence type="ECO:0000256" key="5">
    <source>
        <dbReference type="ARBA" id="ARBA00023004"/>
    </source>
</evidence>
<dbReference type="Pfam" id="PF00034">
    <property type="entry name" value="Cytochrom_C"/>
    <property type="match status" value="1"/>
</dbReference>
<evidence type="ECO:0000256" key="4">
    <source>
        <dbReference type="ARBA" id="ARBA00022982"/>
    </source>
</evidence>
<protein>
    <recommendedName>
        <fullName evidence="8">Cytochrome c domain-containing protein</fullName>
    </recommendedName>
</protein>
<keyword evidence="1" id="KW-0813">Transport</keyword>
<accession>A0ABY5H5D0</accession>
<evidence type="ECO:0000256" key="2">
    <source>
        <dbReference type="ARBA" id="ARBA00022617"/>
    </source>
</evidence>
<evidence type="ECO:0000256" key="1">
    <source>
        <dbReference type="ARBA" id="ARBA00022448"/>
    </source>
</evidence>
<gene>
    <name evidence="9" type="ORF">KDW96_18110</name>
</gene>
<keyword evidence="7" id="KW-0732">Signal</keyword>
<evidence type="ECO:0000313" key="9">
    <source>
        <dbReference type="EMBL" id="UTW07057.1"/>
    </source>
</evidence>
<sequence>MKHLGTPLLAISLLAAGSVSTLAAEPTEPAAGPPAGRLLATQCFQCHGTNGESQSEIGSIDDQGADDLLEELLEMKASDEVTVMNQQAKAYSDEELRLIADYLGRTGGDRDDD</sequence>
<evidence type="ECO:0000256" key="7">
    <source>
        <dbReference type="SAM" id="SignalP"/>
    </source>
</evidence>
<dbReference type="Proteomes" id="UP001059672">
    <property type="component" value="Chromosome"/>
</dbReference>
<dbReference type="EMBL" id="CP073346">
    <property type="protein sequence ID" value="UTW07057.1"/>
    <property type="molecule type" value="Genomic_DNA"/>
</dbReference>
<dbReference type="PANTHER" id="PTHR33751:SF9">
    <property type="entry name" value="CYTOCHROME C4"/>
    <property type="match status" value="1"/>
</dbReference>
<feature type="chain" id="PRO_5046643435" description="Cytochrome c domain-containing protein" evidence="7">
    <location>
        <begin position="24"/>
        <end position="113"/>
    </location>
</feature>
<evidence type="ECO:0000256" key="6">
    <source>
        <dbReference type="PROSITE-ProRule" id="PRU00433"/>
    </source>
</evidence>
<feature type="domain" description="Cytochrome c" evidence="8">
    <location>
        <begin position="27"/>
        <end position="107"/>
    </location>
</feature>
<dbReference type="InterPro" id="IPR050597">
    <property type="entry name" value="Cytochrome_c_Oxidase_Subunit"/>
</dbReference>
<dbReference type="PROSITE" id="PS51007">
    <property type="entry name" value="CYTC"/>
    <property type="match status" value="1"/>
</dbReference>
<dbReference type="SUPFAM" id="SSF46626">
    <property type="entry name" value="Cytochrome c"/>
    <property type="match status" value="1"/>
</dbReference>
<keyword evidence="5 6" id="KW-0408">Iron</keyword>
<name>A0ABY5H5D0_9PSED</name>
<dbReference type="PANTHER" id="PTHR33751">
    <property type="entry name" value="CBB3-TYPE CYTOCHROME C OXIDASE SUBUNIT FIXP"/>
    <property type="match status" value="1"/>
</dbReference>
<dbReference type="InterPro" id="IPR036909">
    <property type="entry name" value="Cyt_c-like_dom_sf"/>
</dbReference>
<evidence type="ECO:0000259" key="8">
    <source>
        <dbReference type="PROSITE" id="PS51007"/>
    </source>
</evidence>